<feature type="domain" description="Cupin type-2" evidence="1">
    <location>
        <begin position="41"/>
        <end position="107"/>
    </location>
</feature>
<dbReference type="InterPro" id="IPR052538">
    <property type="entry name" value="Flavonoid_dioxygenase-like"/>
</dbReference>
<accession>A0A1F5IQR8</accession>
<dbReference type="Proteomes" id="UP000176336">
    <property type="component" value="Unassembled WGS sequence"/>
</dbReference>
<dbReference type="Gene3D" id="2.60.120.10">
    <property type="entry name" value="Jelly Rolls"/>
    <property type="match status" value="1"/>
</dbReference>
<dbReference type="InterPro" id="IPR011051">
    <property type="entry name" value="RmlC_Cupin_sf"/>
</dbReference>
<dbReference type="EMBL" id="MFCR01000011">
    <property type="protein sequence ID" value="OGE18718.1"/>
    <property type="molecule type" value="Genomic_DNA"/>
</dbReference>
<dbReference type="SUPFAM" id="SSF51182">
    <property type="entry name" value="RmlC-like cupins"/>
    <property type="match status" value="1"/>
</dbReference>
<dbReference type="PANTHER" id="PTHR43346:SF1">
    <property type="entry name" value="QUERCETIN 2,3-DIOXYGENASE-RELATED"/>
    <property type="match status" value="1"/>
</dbReference>
<gene>
    <name evidence="2" type="ORF">A2871_04485</name>
</gene>
<proteinExistence type="predicted"/>
<comment type="caution">
    <text evidence="2">The sequence shown here is derived from an EMBL/GenBank/DDBJ whole genome shotgun (WGS) entry which is preliminary data.</text>
</comment>
<evidence type="ECO:0000259" key="1">
    <source>
        <dbReference type="Pfam" id="PF07883"/>
    </source>
</evidence>
<sequence>MKYSSLKDIVETGVSHNPEIKKKVLIANGQVPHLTQLAKTILAAGQVAGSHIHQDMYEIFLAENGTGEIIVNDNKYSLIPGACVTIDPGEKHEITNTGKNDLVLTIIGMNLHG</sequence>
<evidence type="ECO:0000313" key="2">
    <source>
        <dbReference type="EMBL" id="OGE18718.1"/>
    </source>
</evidence>
<dbReference type="PANTHER" id="PTHR43346">
    <property type="entry name" value="LIGAND BINDING DOMAIN PROTEIN, PUTATIVE (AFU_ORTHOLOGUE AFUA_6G14370)-RELATED"/>
    <property type="match status" value="1"/>
</dbReference>
<reference evidence="2 3" key="1">
    <citation type="journal article" date="2016" name="Nat. Commun.">
        <title>Thousands of microbial genomes shed light on interconnected biogeochemical processes in an aquifer system.</title>
        <authorList>
            <person name="Anantharaman K."/>
            <person name="Brown C.T."/>
            <person name="Hug L.A."/>
            <person name="Sharon I."/>
            <person name="Castelle C.J."/>
            <person name="Probst A.J."/>
            <person name="Thomas B.C."/>
            <person name="Singh A."/>
            <person name="Wilkins M.J."/>
            <person name="Karaoz U."/>
            <person name="Brodie E.L."/>
            <person name="Williams K.H."/>
            <person name="Hubbard S.S."/>
            <person name="Banfield J.F."/>
        </authorList>
    </citation>
    <scope>NUCLEOTIDE SEQUENCE [LARGE SCALE GENOMIC DNA]</scope>
</reference>
<protein>
    <submittedName>
        <fullName evidence="2">Cupin</fullName>
    </submittedName>
</protein>
<dbReference type="AlphaFoldDB" id="A0A1F5IQR8"/>
<organism evidence="2 3">
    <name type="scientific">Candidatus Daviesbacteria bacterium RIFCSPHIGHO2_01_FULL_41_23</name>
    <dbReference type="NCBI Taxonomy" id="1797764"/>
    <lineage>
        <taxon>Bacteria</taxon>
        <taxon>Candidatus Daviesiibacteriota</taxon>
    </lineage>
</organism>
<dbReference type="InterPro" id="IPR014710">
    <property type="entry name" value="RmlC-like_jellyroll"/>
</dbReference>
<evidence type="ECO:0000313" key="3">
    <source>
        <dbReference type="Proteomes" id="UP000176336"/>
    </source>
</evidence>
<dbReference type="InterPro" id="IPR013096">
    <property type="entry name" value="Cupin_2"/>
</dbReference>
<name>A0A1F5IQR8_9BACT</name>
<dbReference type="Pfam" id="PF07883">
    <property type="entry name" value="Cupin_2"/>
    <property type="match status" value="1"/>
</dbReference>